<reference evidence="1 2" key="1">
    <citation type="submission" date="2019-03" db="EMBL/GenBank/DDBJ databases">
        <title>Genomic Encyclopedia of Type Strains, Phase IV (KMG-V): Genome sequencing to study the core and pangenomes of soil and plant-associated prokaryotes.</title>
        <authorList>
            <person name="Whitman W."/>
        </authorList>
    </citation>
    <scope>NUCLEOTIDE SEQUENCE [LARGE SCALE GENOMIC DNA]</scope>
    <source>
        <strain evidence="1 2">Hc14</strain>
    </source>
</reference>
<evidence type="ECO:0000313" key="1">
    <source>
        <dbReference type="EMBL" id="TCU20140.1"/>
    </source>
</evidence>
<dbReference type="AlphaFoldDB" id="A0A4R3QEQ3"/>
<dbReference type="Proteomes" id="UP000294576">
    <property type="component" value="Unassembled WGS sequence"/>
</dbReference>
<evidence type="ECO:0000313" key="2">
    <source>
        <dbReference type="Proteomes" id="UP000294576"/>
    </source>
</evidence>
<name>A0A4R3QEQ3_RHISU</name>
<protein>
    <submittedName>
        <fullName evidence="1">Uncharacterized protein</fullName>
    </submittedName>
</protein>
<proteinExistence type="predicted"/>
<gene>
    <name evidence="1" type="ORF">EV132_101204</name>
</gene>
<dbReference type="RefSeq" id="WP_425299007.1">
    <property type="nucleotide sequence ID" value="NZ_FWER01000014.1"/>
</dbReference>
<comment type="caution">
    <text evidence="1">The sequence shown here is derived from an EMBL/GenBank/DDBJ whole genome shotgun (WGS) entry which is preliminary data.</text>
</comment>
<sequence>MEMTEKAVVFAVTGEADLWIADLDNGTVKRLGAPTGELAQVADLRKNGGTFVKKVDFAIAVSSAAAVFSGHVDG</sequence>
<organism evidence="1 2">
    <name type="scientific">Rhizobium sullae</name>
    <name type="common">Rhizobium hedysari</name>
    <dbReference type="NCBI Taxonomy" id="50338"/>
    <lineage>
        <taxon>Bacteria</taxon>
        <taxon>Pseudomonadati</taxon>
        <taxon>Pseudomonadota</taxon>
        <taxon>Alphaproteobacteria</taxon>
        <taxon>Hyphomicrobiales</taxon>
        <taxon>Rhizobiaceae</taxon>
        <taxon>Rhizobium/Agrobacterium group</taxon>
        <taxon>Rhizobium</taxon>
    </lineage>
</organism>
<dbReference type="EMBL" id="SMBH01000001">
    <property type="protein sequence ID" value="TCU20140.1"/>
    <property type="molecule type" value="Genomic_DNA"/>
</dbReference>
<accession>A0A4R3QEQ3</accession>